<protein>
    <submittedName>
        <fullName evidence="2">Endonuclease</fullName>
    </submittedName>
</protein>
<dbReference type="AlphaFoldDB" id="A0A315EM54"/>
<feature type="domain" description="Endonuclease/exonuclease/phosphatase" evidence="1">
    <location>
        <begin position="7"/>
        <end position="233"/>
    </location>
</feature>
<keyword evidence="2" id="KW-0540">Nuclease</keyword>
<comment type="caution">
    <text evidence="2">The sequence shown here is derived from an EMBL/GenBank/DDBJ whole genome shotgun (WGS) entry which is preliminary data.</text>
</comment>
<keyword evidence="2" id="KW-0255">Endonuclease</keyword>
<dbReference type="EMBL" id="NESP01000001">
    <property type="protein sequence ID" value="PUE58966.1"/>
    <property type="molecule type" value="Genomic_DNA"/>
</dbReference>
<evidence type="ECO:0000313" key="3">
    <source>
        <dbReference type="Proteomes" id="UP000251341"/>
    </source>
</evidence>
<accession>A0A315EM54</accession>
<dbReference type="Proteomes" id="UP000251341">
    <property type="component" value="Unassembled WGS sequence"/>
</dbReference>
<keyword evidence="3" id="KW-1185">Reference proteome</keyword>
<dbReference type="PANTHER" id="PTHR14859">
    <property type="entry name" value="CALCOFLUOR WHITE HYPERSENSITIVE PROTEIN PRECURSOR"/>
    <property type="match status" value="1"/>
</dbReference>
<dbReference type="InterPro" id="IPR051916">
    <property type="entry name" value="GPI-anchor_lipid_remodeler"/>
</dbReference>
<dbReference type="SUPFAM" id="SSF56219">
    <property type="entry name" value="DNase I-like"/>
    <property type="match status" value="1"/>
</dbReference>
<dbReference type="InterPro" id="IPR036691">
    <property type="entry name" value="Endo/exonu/phosph_ase_sf"/>
</dbReference>
<dbReference type="PANTHER" id="PTHR14859:SF1">
    <property type="entry name" value="PGAP2-INTERACTING PROTEIN"/>
    <property type="match status" value="1"/>
</dbReference>
<dbReference type="RefSeq" id="WP_108401834.1">
    <property type="nucleotide sequence ID" value="NZ_NESP01000001.1"/>
</dbReference>
<dbReference type="Pfam" id="PF03372">
    <property type="entry name" value="Exo_endo_phos"/>
    <property type="match status" value="1"/>
</dbReference>
<evidence type="ECO:0000313" key="2">
    <source>
        <dbReference type="EMBL" id="PUE58966.1"/>
    </source>
</evidence>
<gene>
    <name evidence="2" type="ORF">B9Z44_04780</name>
</gene>
<dbReference type="Gene3D" id="3.60.10.10">
    <property type="entry name" value="Endonuclease/exonuclease/phosphatase"/>
    <property type="match status" value="1"/>
</dbReference>
<evidence type="ECO:0000259" key="1">
    <source>
        <dbReference type="Pfam" id="PF03372"/>
    </source>
</evidence>
<dbReference type="GO" id="GO:0006506">
    <property type="term" value="P:GPI anchor biosynthetic process"/>
    <property type="evidence" value="ECO:0007669"/>
    <property type="project" value="TreeGrafter"/>
</dbReference>
<sequence length="245" mass="27825">MKTFKVATYNIHKGVQGIGPARRLEIHNLGHAVEQFDADIVCLQEVRAFNRQQARRFKHWPDQGQADFLAPEGYTPVYRTNAITKHGEHGNALLSRWPVLEHRHEDMSDHRLEQRGLLHVTLQVQAREVHVIVIHLGLLPGSRLRQTQQLHDFIEREIPADAPLLVAGDFNDWGSAVSRMMATVGLHTNAGKQYPTYPSRLPLVQLDHVYARGVHRVSTHVPRGPIWGCMSDHSPLLVEFAWNAP</sequence>
<organism evidence="2 3">
    <name type="scientific">Limnohabitans curvus</name>
    <dbReference type="NCBI Taxonomy" id="323423"/>
    <lineage>
        <taxon>Bacteria</taxon>
        <taxon>Pseudomonadati</taxon>
        <taxon>Pseudomonadota</taxon>
        <taxon>Betaproteobacteria</taxon>
        <taxon>Burkholderiales</taxon>
        <taxon>Comamonadaceae</taxon>
        <taxon>Limnohabitans</taxon>
    </lineage>
</organism>
<proteinExistence type="predicted"/>
<keyword evidence="2" id="KW-0378">Hydrolase</keyword>
<reference evidence="2 3" key="1">
    <citation type="submission" date="2017-04" db="EMBL/GenBank/DDBJ databases">
        <title>Unexpected and diverse lifestyles within the genus Limnohabitans.</title>
        <authorList>
            <person name="Kasalicky V."/>
            <person name="Mehrshad M."/>
            <person name="Andrei S.-A."/>
            <person name="Salcher M."/>
            <person name="Kratochvilova H."/>
            <person name="Simek K."/>
            <person name="Ghai R."/>
        </authorList>
    </citation>
    <scope>NUCLEOTIDE SEQUENCE [LARGE SCALE GENOMIC DNA]</scope>
    <source>
        <strain evidence="2 3">MWH-C5</strain>
    </source>
</reference>
<dbReference type="GO" id="GO:0004519">
    <property type="term" value="F:endonuclease activity"/>
    <property type="evidence" value="ECO:0007669"/>
    <property type="project" value="UniProtKB-KW"/>
</dbReference>
<dbReference type="GO" id="GO:0016020">
    <property type="term" value="C:membrane"/>
    <property type="evidence" value="ECO:0007669"/>
    <property type="project" value="GOC"/>
</dbReference>
<dbReference type="InterPro" id="IPR005135">
    <property type="entry name" value="Endo/exonuclease/phosphatase"/>
</dbReference>
<name>A0A315EM54_9BURK</name>